<dbReference type="Pfam" id="PF00501">
    <property type="entry name" value="AMP-binding"/>
    <property type="match status" value="1"/>
</dbReference>
<dbReference type="EMBL" id="NJET01000391">
    <property type="protein sequence ID" value="PHH58580.1"/>
    <property type="molecule type" value="Genomic_DNA"/>
</dbReference>
<gene>
    <name evidence="20" type="ORF">CDD81_5199</name>
</gene>
<dbReference type="Gene3D" id="1.10.1200.10">
    <property type="entry name" value="ACP-like"/>
    <property type="match status" value="1"/>
</dbReference>
<dbReference type="PROSITE" id="PS50075">
    <property type="entry name" value="CARRIER"/>
    <property type="match status" value="1"/>
</dbReference>
<comment type="similarity">
    <text evidence="4">Belongs to the ATP-dependent AMP-binding enzyme family.</text>
</comment>
<evidence type="ECO:0000256" key="11">
    <source>
        <dbReference type="ARBA" id="ARBA00022857"/>
    </source>
</evidence>
<dbReference type="Gene3D" id="3.30.300.30">
    <property type="match status" value="1"/>
</dbReference>
<comment type="pathway">
    <text evidence="3">Amino-acid biosynthesis; L-lysine biosynthesis via AAA pathway; L-lysine from L-alpha-aminoadipate (fungal route): step 1/3.</text>
</comment>
<comment type="function">
    <text evidence="2">Catalyzes the activation of alpha-aminoadipate by ATP-dependent adenylation and the reduction of activated alpha-aminoadipate by NADPH. The activated alpha-aminoadipate is bound to the phosphopantheinyl group of the enzyme itself before it is reduced to (S)-2-amino-6-oxohexanoate.</text>
</comment>
<evidence type="ECO:0000256" key="7">
    <source>
        <dbReference type="ARBA" id="ARBA00022450"/>
    </source>
</evidence>
<dbReference type="SUPFAM" id="SSF47336">
    <property type="entry name" value="ACP-like"/>
    <property type="match status" value="1"/>
</dbReference>
<dbReference type="GO" id="GO:0004043">
    <property type="term" value="F:L-aminoadipate-semialdehyde dehydrogenase [NAD(P)+] activity"/>
    <property type="evidence" value="ECO:0007669"/>
    <property type="project" value="UniProtKB-EC"/>
</dbReference>
<organism evidence="20 21">
    <name type="scientific">Ophiocordyceps australis</name>
    <dbReference type="NCBI Taxonomy" id="1399860"/>
    <lineage>
        <taxon>Eukaryota</taxon>
        <taxon>Fungi</taxon>
        <taxon>Dikarya</taxon>
        <taxon>Ascomycota</taxon>
        <taxon>Pezizomycotina</taxon>
        <taxon>Sordariomycetes</taxon>
        <taxon>Hypocreomycetidae</taxon>
        <taxon>Hypocreales</taxon>
        <taxon>Ophiocordycipitaceae</taxon>
        <taxon>Ophiocordyceps</taxon>
    </lineage>
</organism>
<dbReference type="SUPFAM" id="SSF51735">
    <property type="entry name" value="NAD(P)-binding Rossmann-fold domains"/>
    <property type="match status" value="1"/>
</dbReference>
<dbReference type="GO" id="GO:0019878">
    <property type="term" value="P:lysine biosynthetic process via aminoadipic acid"/>
    <property type="evidence" value="ECO:0007669"/>
    <property type="project" value="UniProtKB-UniPathway"/>
</dbReference>
<dbReference type="PIRSF" id="PIRSF001617">
    <property type="entry name" value="Alpha-AR"/>
    <property type="match status" value="1"/>
</dbReference>
<name>A0A2C5XU15_9HYPO</name>
<dbReference type="InterPro" id="IPR020806">
    <property type="entry name" value="PKS_PP-bd"/>
</dbReference>
<dbReference type="NCBIfam" id="TIGR03443">
    <property type="entry name" value="alpha_am_amid"/>
    <property type="match status" value="1"/>
</dbReference>
<keyword evidence="9" id="KW-0436">Ligase</keyword>
<dbReference type="STRING" id="1399860.A0A2C5XU15"/>
<dbReference type="Pfam" id="PF00550">
    <property type="entry name" value="PP-binding"/>
    <property type="match status" value="1"/>
</dbReference>
<dbReference type="OrthoDB" id="329835at2759"/>
<evidence type="ECO:0000256" key="6">
    <source>
        <dbReference type="ARBA" id="ARBA00013073"/>
    </source>
</evidence>
<evidence type="ECO:0000256" key="15">
    <source>
        <dbReference type="ARBA" id="ARBA00032195"/>
    </source>
</evidence>
<dbReference type="AlphaFoldDB" id="A0A2C5XU15"/>
<comment type="cofactor">
    <cofactor evidence="1">
        <name>pantetheine 4'-phosphate</name>
        <dbReference type="ChEBI" id="CHEBI:47942"/>
    </cofactor>
</comment>
<dbReference type="InterPro" id="IPR000873">
    <property type="entry name" value="AMP-dep_synth/lig_dom"/>
</dbReference>
<keyword evidence="7" id="KW-0596">Phosphopantetheine</keyword>
<evidence type="ECO:0000256" key="9">
    <source>
        <dbReference type="ARBA" id="ARBA00022598"/>
    </source>
</evidence>
<dbReference type="Gene3D" id="3.40.50.720">
    <property type="entry name" value="NAD(P)-binding Rossmann-like Domain"/>
    <property type="match status" value="1"/>
</dbReference>
<dbReference type="EC" id="1.2.1.31" evidence="6"/>
<dbReference type="NCBIfam" id="TIGR01746">
    <property type="entry name" value="Thioester-redct"/>
    <property type="match status" value="1"/>
</dbReference>
<dbReference type="UniPathway" id="UPA00033">
    <property type="reaction ID" value="UER00032"/>
</dbReference>
<evidence type="ECO:0000256" key="12">
    <source>
        <dbReference type="ARBA" id="ARBA00023002"/>
    </source>
</evidence>
<dbReference type="PANTHER" id="PTHR44845:SF1">
    <property type="entry name" value="L-2-AMINOADIPATE REDUCTASE"/>
    <property type="match status" value="1"/>
</dbReference>
<keyword evidence="8" id="KW-0597">Phosphoprotein</keyword>
<evidence type="ECO:0000256" key="3">
    <source>
        <dbReference type="ARBA" id="ARBA00004827"/>
    </source>
</evidence>
<dbReference type="CDD" id="cd05235">
    <property type="entry name" value="SDR_e1"/>
    <property type="match status" value="1"/>
</dbReference>
<dbReference type="Pfam" id="PF07993">
    <property type="entry name" value="NAD_binding_4"/>
    <property type="match status" value="1"/>
</dbReference>
<evidence type="ECO:0000256" key="10">
    <source>
        <dbReference type="ARBA" id="ARBA00022605"/>
    </source>
</evidence>
<dbReference type="InterPro" id="IPR020845">
    <property type="entry name" value="AMP-binding_CS"/>
</dbReference>
<comment type="catalytic activity">
    <reaction evidence="18">
        <text>(S)-2-amino-6-oxohexanoate + NADP(+) + H2O = L-2-aminoadipate + NADPH + 2 H(+)</text>
        <dbReference type="Rhea" id="RHEA:12304"/>
        <dbReference type="ChEBI" id="CHEBI:15377"/>
        <dbReference type="ChEBI" id="CHEBI:15378"/>
        <dbReference type="ChEBI" id="CHEBI:57783"/>
        <dbReference type="ChEBI" id="CHEBI:58321"/>
        <dbReference type="ChEBI" id="CHEBI:58349"/>
        <dbReference type="ChEBI" id="CHEBI:58672"/>
        <dbReference type="EC" id="1.2.1.31"/>
    </reaction>
</comment>
<dbReference type="EC" id="1.2.1.95" evidence="5"/>
<evidence type="ECO:0000256" key="16">
    <source>
        <dbReference type="ARBA" id="ARBA00048260"/>
    </source>
</evidence>
<evidence type="ECO:0000313" key="21">
    <source>
        <dbReference type="Proteomes" id="UP000226192"/>
    </source>
</evidence>
<dbReference type="InterPro" id="IPR036736">
    <property type="entry name" value="ACP-like_sf"/>
</dbReference>
<dbReference type="InterPro" id="IPR014397">
    <property type="entry name" value="Lys2"/>
</dbReference>
<dbReference type="InterPro" id="IPR010071">
    <property type="entry name" value="AA_adenyl_dom"/>
</dbReference>
<sequence length="1118" mass="124683">MACLPDPTSDLDWSGYAGSIQWHFSEQAKMNPHRQCVIETKSINAPQRSFTYKQIYQASNILGHHLHQAGITHGDVVMIWAHRSVDLVVAIMGTLASGATISILDPLYPPTRQQIYLEVAQPCALINIARATDESGPLAPTVRRYIDEALNLKTEVPFLRLQDDGFLSSGPLDGHDIFAHVRSKAASSPDIIVGPDSNPTLSFTSGSEGRPKGVLGRHYSLTKYFSWMSKKFNLSSNSKFTLLSGIAHDPVQRDIFTPLFLGAQLLVPSGEDIQHEKLAEWFREYKPTVTHLTPAMGQILVGGATARFPCLDRAFFVGDILTTRDCRSLRRLAVNCNIVNMYGTTETQRAVSYYEIPSLSREPDYLDKLKDTVPAGKGMENVQLLVVDRQFLRRLCDIGEIGEIYVRAAGLAEGYRNDKALNDERFLNSWFVDNDTWVQADAKSAKGEPWRAYFKGPRDRLYRTGDLGRYLESGNVECTGRADDQVKIRGFRIELNDIDSNLSQNPLVRDCKTLVRRDKNEEPTLVSYVVPELNEWPKYLSARGLNDVEDQGTRIGPATVYVKRFQCMQIELRDNLKGRLPSYAIPTTFIFLDKLPLNPNGKVDKPNLPFPDIAEQTKEASGEEVERWRTMTETERIVATKWADLISGLNPKTIAPQDNFFDLGGHSLLAQQMLLVIRKELGAKISINTLYEFPTLAGFSTRVDRHLSPISDEIEEMNPKDGQDSVYAASLKVLSAQLPASFLSIDAGTLNSQHPLTIFLTGATGFLGAYLIHDLLGRAGHRVSLIAHVRNAKDSEAARSRLQLSLEGYGLWHDEWSDRLTCVVGDLTKTRLGMDMDSWNHVAKTAEVVIHNGATVHWVKRYQDLLAANVISTLDALRLCNEGKPKTFTFISSTSVLDTDYYIQLSEKQVHTGQGAVSEDDDMMGSCSGLGTGYGQTKWVSEQLVREAGRRGLIGSVVRPGYILGDTNNGVCNTDDFLIRLLKGCVQLGMRPRIINSVNSVPVNHVARVVSAAALNPIGEGVYVVHVTGHPRLRMNEYLSLLEYYGFKAREVGYNEWKDELEKYVFAGGQDKDQEQHALMPLYHFCIDDLPATTRAPELDDENATGQQAMAGLYRIFN</sequence>
<protein>
    <recommendedName>
        <fullName evidence="15">Alpha-aminoadipate reductase</fullName>
        <ecNumber evidence="6">1.2.1.31</ecNumber>
        <ecNumber evidence="5">1.2.1.95</ecNumber>
    </recommendedName>
    <alternativeName>
        <fullName evidence="14">L-aminoadipate-semialdehyde dehydrogenase</fullName>
    </alternativeName>
</protein>
<dbReference type="InterPro" id="IPR045851">
    <property type="entry name" value="AMP-bd_C_sf"/>
</dbReference>
<accession>A0A2C5XU15</accession>
<dbReference type="SUPFAM" id="SSF56801">
    <property type="entry name" value="Acetyl-CoA synthetase-like"/>
    <property type="match status" value="1"/>
</dbReference>
<dbReference type="InterPro" id="IPR009081">
    <property type="entry name" value="PP-bd_ACP"/>
</dbReference>
<evidence type="ECO:0000256" key="13">
    <source>
        <dbReference type="ARBA" id="ARBA00023154"/>
    </source>
</evidence>
<evidence type="ECO:0000256" key="5">
    <source>
        <dbReference type="ARBA" id="ARBA00012913"/>
    </source>
</evidence>
<keyword evidence="10" id="KW-0028">Amino-acid biosynthesis</keyword>
<evidence type="ECO:0000256" key="2">
    <source>
        <dbReference type="ARBA" id="ARBA00003499"/>
    </source>
</evidence>
<dbReference type="InterPro" id="IPR036291">
    <property type="entry name" value="NAD(P)-bd_dom_sf"/>
</dbReference>
<keyword evidence="11" id="KW-0521">NADP</keyword>
<proteinExistence type="inferred from homology"/>
<dbReference type="GO" id="GO:0016874">
    <property type="term" value="F:ligase activity"/>
    <property type="evidence" value="ECO:0007669"/>
    <property type="project" value="UniProtKB-KW"/>
</dbReference>
<dbReference type="GO" id="GO:0031177">
    <property type="term" value="F:phosphopantetheine binding"/>
    <property type="evidence" value="ECO:0007669"/>
    <property type="project" value="InterPro"/>
</dbReference>
<dbReference type="PROSITE" id="PS00455">
    <property type="entry name" value="AMP_BINDING"/>
    <property type="match status" value="1"/>
</dbReference>
<dbReference type="PANTHER" id="PTHR44845">
    <property type="entry name" value="CARRIER DOMAIN-CONTAINING PROTEIN"/>
    <property type="match status" value="1"/>
</dbReference>
<comment type="catalytic activity">
    <reaction evidence="17">
        <text>(S)-2-amino-6-oxohexanoate + NAD(+) + H2O = L-2-aminoadipate + NADH + 2 H(+)</text>
        <dbReference type="Rhea" id="RHEA:12308"/>
        <dbReference type="ChEBI" id="CHEBI:15377"/>
        <dbReference type="ChEBI" id="CHEBI:15378"/>
        <dbReference type="ChEBI" id="CHEBI:57540"/>
        <dbReference type="ChEBI" id="CHEBI:57945"/>
        <dbReference type="ChEBI" id="CHEBI:58321"/>
        <dbReference type="ChEBI" id="CHEBI:58672"/>
        <dbReference type="EC" id="1.2.1.31"/>
    </reaction>
</comment>
<reference evidence="20 21" key="1">
    <citation type="submission" date="2017-06" db="EMBL/GenBank/DDBJ databases">
        <title>Ant-infecting Ophiocordyceps genomes reveal a high diversity of potential behavioral manipulation genes and a possible major role for enterotoxins.</title>
        <authorList>
            <person name="De Bekker C."/>
            <person name="Evans H.C."/>
            <person name="Brachmann A."/>
            <person name="Hughes D.P."/>
        </authorList>
    </citation>
    <scope>NUCLEOTIDE SEQUENCE [LARGE SCALE GENOMIC DNA]</scope>
    <source>
        <strain evidence="20 21">Map64</strain>
    </source>
</reference>
<evidence type="ECO:0000256" key="17">
    <source>
        <dbReference type="ARBA" id="ARBA00048414"/>
    </source>
</evidence>
<dbReference type="SMART" id="SM00823">
    <property type="entry name" value="PKS_PP"/>
    <property type="match status" value="1"/>
</dbReference>
<comment type="catalytic activity">
    <reaction evidence="16">
        <text>(S)-2-amino-6-oxohexanoate + AMP + diphosphate + NADP(+) = L-2-aminoadipate + ATP + NADPH + H(+)</text>
        <dbReference type="Rhea" id="RHEA:46936"/>
        <dbReference type="ChEBI" id="CHEBI:15378"/>
        <dbReference type="ChEBI" id="CHEBI:30616"/>
        <dbReference type="ChEBI" id="CHEBI:33019"/>
        <dbReference type="ChEBI" id="CHEBI:57783"/>
        <dbReference type="ChEBI" id="CHEBI:58321"/>
        <dbReference type="ChEBI" id="CHEBI:58349"/>
        <dbReference type="ChEBI" id="CHEBI:58672"/>
        <dbReference type="ChEBI" id="CHEBI:456215"/>
        <dbReference type="EC" id="1.2.1.95"/>
    </reaction>
</comment>
<evidence type="ECO:0000256" key="4">
    <source>
        <dbReference type="ARBA" id="ARBA00006432"/>
    </source>
</evidence>
<dbReference type="Gene3D" id="3.40.50.12780">
    <property type="entry name" value="N-terminal domain of ligase-like"/>
    <property type="match status" value="1"/>
</dbReference>
<evidence type="ECO:0000256" key="8">
    <source>
        <dbReference type="ARBA" id="ARBA00022553"/>
    </source>
</evidence>
<feature type="domain" description="Carrier" evidence="19">
    <location>
        <begin position="629"/>
        <end position="707"/>
    </location>
</feature>
<comment type="caution">
    <text evidence="20">The sequence shown here is derived from an EMBL/GenBank/DDBJ whole genome shotgun (WGS) entry which is preliminary data.</text>
</comment>
<keyword evidence="12" id="KW-0560">Oxidoreductase</keyword>
<dbReference type="InterPro" id="IPR010080">
    <property type="entry name" value="Thioester_reductase-like_dom"/>
</dbReference>
<dbReference type="NCBIfam" id="TIGR01733">
    <property type="entry name" value="AA-adenyl-dom"/>
    <property type="match status" value="1"/>
</dbReference>
<evidence type="ECO:0000259" key="19">
    <source>
        <dbReference type="PROSITE" id="PS50075"/>
    </source>
</evidence>
<evidence type="ECO:0000256" key="1">
    <source>
        <dbReference type="ARBA" id="ARBA00001957"/>
    </source>
</evidence>
<dbReference type="Proteomes" id="UP000226192">
    <property type="component" value="Unassembled WGS sequence"/>
</dbReference>
<evidence type="ECO:0000256" key="18">
    <source>
        <dbReference type="ARBA" id="ARBA00049537"/>
    </source>
</evidence>
<dbReference type="InterPro" id="IPR042099">
    <property type="entry name" value="ANL_N_sf"/>
</dbReference>
<evidence type="ECO:0000313" key="20">
    <source>
        <dbReference type="EMBL" id="PHH58580.1"/>
    </source>
</evidence>
<evidence type="ECO:0000256" key="14">
    <source>
        <dbReference type="ARBA" id="ARBA00031335"/>
    </source>
</evidence>
<keyword evidence="21" id="KW-1185">Reference proteome</keyword>
<keyword evidence="13" id="KW-0457">Lysine biosynthesis</keyword>
<dbReference type="InterPro" id="IPR013120">
    <property type="entry name" value="FAR_NAD-bd"/>
</dbReference>